<proteinExistence type="predicted"/>
<reference evidence="1 2" key="1">
    <citation type="submission" date="2016-03" db="EMBL/GenBank/DDBJ databases">
        <title>Comparative genomics of the ectomycorrhizal sister species Rhizopogon vinicolor and Rhizopogon vesiculosus (Basidiomycota: Boletales) reveals a divergence of the mating type B locus.</title>
        <authorList>
            <person name="Mujic A.B."/>
            <person name="Kuo A."/>
            <person name="Tritt A."/>
            <person name="Lipzen A."/>
            <person name="Chen C."/>
            <person name="Johnson J."/>
            <person name="Sharma A."/>
            <person name="Barry K."/>
            <person name="Grigoriev I.V."/>
            <person name="Spatafora J.W."/>
        </authorList>
    </citation>
    <scope>NUCLEOTIDE SEQUENCE [LARGE SCALE GENOMIC DNA]</scope>
    <source>
        <strain evidence="1 2">AM-OR11-056</strain>
    </source>
</reference>
<dbReference type="EMBL" id="LVVM01001592">
    <property type="protein sequence ID" value="OJA18186.1"/>
    <property type="molecule type" value="Genomic_DNA"/>
</dbReference>
<evidence type="ECO:0000313" key="1">
    <source>
        <dbReference type="EMBL" id="OJA18186.1"/>
    </source>
</evidence>
<dbReference type="AlphaFoldDB" id="A0A1J8R8W6"/>
<comment type="caution">
    <text evidence="1">The sequence shown here is derived from an EMBL/GenBank/DDBJ whole genome shotgun (WGS) entry which is preliminary data.</text>
</comment>
<protein>
    <submittedName>
        <fullName evidence="1">Uncharacterized protein</fullName>
    </submittedName>
</protein>
<dbReference type="STRING" id="180088.A0A1J8R8W6"/>
<dbReference type="OrthoDB" id="2692975at2759"/>
<name>A0A1J8R8W6_9AGAM</name>
<sequence>MRMSTIAGPITIIIDALDETLPKYRKEVLLLLSRGANFRKVPVTGREVMMIRIIVTSRPVTGIHKSLRWHSHIRQIDMANISPASAYCDIEHYFSTTLADLPGDSRLSDEGFEKLTGRSEGVFEWVCLACEYIHGETMGLDPVRRCQAVLTGTTSNGKLKCMRIP</sequence>
<dbReference type="Proteomes" id="UP000183567">
    <property type="component" value="Unassembled WGS sequence"/>
</dbReference>
<gene>
    <name evidence="1" type="ORF">AZE42_05297</name>
</gene>
<keyword evidence="2" id="KW-1185">Reference proteome</keyword>
<organism evidence="1 2">
    <name type="scientific">Rhizopogon vesiculosus</name>
    <dbReference type="NCBI Taxonomy" id="180088"/>
    <lineage>
        <taxon>Eukaryota</taxon>
        <taxon>Fungi</taxon>
        <taxon>Dikarya</taxon>
        <taxon>Basidiomycota</taxon>
        <taxon>Agaricomycotina</taxon>
        <taxon>Agaricomycetes</taxon>
        <taxon>Agaricomycetidae</taxon>
        <taxon>Boletales</taxon>
        <taxon>Suillineae</taxon>
        <taxon>Rhizopogonaceae</taxon>
        <taxon>Rhizopogon</taxon>
    </lineage>
</organism>
<evidence type="ECO:0000313" key="2">
    <source>
        <dbReference type="Proteomes" id="UP000183567"/>
    </source>
</evidence>
<accession>A0A1J8R8W6</accession>